<keyword evidence="3" id="KW-0813">Transport</keyword>
<feature type="transmembrane region" description="Helical" evidence="10">
    <location>
        <begin position="124"/>
        <end position="147"/>
    </location>
</feature>
<dbReference type="Gene3D" id="3.40.50.300">
    <property type="entry name" value="P-loop containing nucleotide triphosphate hydrolases"/>
    <property type="match status" value="2"/>
</dbReference>
<dbReference type="SUPFAM" id="SSF90123">
    <property type="entry name" value="ABC transporter transmembrane region"/>
    <property type="match status" value="2"/>
</dbReference>
<evidence type="ECO:0000256" key="7">
    <source>
        <dbReference type="ARBA" id="ARBA00022840"/>
    </source>
</evidence>
<dbReference type="PANTHER" id="PTHR24223">
    <property type="entry name" value="ATP-BINDING CASSETTE SUB-FAMILY C"/>
    <property type="match status" value="1"/>
</dbReference>
<dbReference type="PROSITE" id="PS50893">
    <property type="entry name" value="ABC_TRANSPORTER_2"/>
    <property type="match status" value="2"/>
</dbReference>
<name>A0A1J0MMR4_9BILA</name>
<evidence type="ECO:0000259" key="11">
    <source>
        <dbReference type="PROSITE" id="PS50893"/>
    </source>
</evidence>
<feature type="transmembrane region" description="Helical" evidence="10">
    <location>
        <begin position="348"/>
        <end position="369"/>
    </location>
</feature>
<keyword evidence="6" id="KW-0547">Nucleotide-binding</keyword>
<feature type="transmembrane region" description="Helical" evidence="10">
    <location>
        <begin position="225"/>
        <end position="244"/>
    </location>
</feature>
<feature type="domain" description="ABC transporter" evidence="11">
    <location>
        <begin position="397"/>
        <end position="621"/>
    </location>
</feature>
<evidence type="ECO:0000256" key="1">
    <source>
        <dbReference type="ARBA" id="ARBA00004141"/>
    </source>
</evidence>
<evidence type="ECO:0000256" key="8">
    <source>
        <dbReference type="ARBA" id="ARBA00022989"/>
    </source>
</evidence>
<protein>
    <submittedName>
        <fullName evidence="13">ATP-binding cassette transporter subfamily C member 4 X3 protein</fullName>
    </submittedName>
</protein>
<dbReference type="InterPro" id="IPR003439">
    <property type="entry name" value="ABC_transporter-like_ATP-bd"/>
</dbReference>
<dbReference type="PANTHER" id="PTHR24223:SF456">
    <property type="entry name" value="MULTIDRUG RESISTANCE-ASSOCIATED PROTEIN LETHAL(2)03659"/>
    <property type="match status" value="1"/>
</dbReference>
<dbReference type="GO" id="GO:0016020">
    <property type="term" value="C:membrane"/>
    <property type="evidence" value="ECO:0007669"/>
    <property type="project" value="UniProtKB-SubCell"/>
</dbReference>
<accession>A0A1J0MMR4</accession>
<evidence type="ECO:0000313" key="13">
    <source>
        <dbReference type="EMBL" id="APD26521.1"/>
    </source>
</evidence>
<comment type="subcellular location">
    <subcellularLocation>
        <location evidence="1">Membrane</location>
        <topology evidence="1">Multi-pass membrane protein</topology>
    </subcellularLocation>
</comment>
<dbReference type="GO" id="GO:0016887">
    <property type="term" value="F:ATP hydrolysis activity"/>
    <property type="evidence" value="ECO:0007669"/>
    <property type="project" value="InterPro"/>
</dbReference>
<keyword evidence="7 13" id="KW-0067">ATP-binding</keyword>
<proteinExistence type="inferred from homology"/>
<feature type="domain" description="ABC transmembrane type-1" evidence="12">
    <location>
        <begin position="102"/>
        <end position="358"/>
    </location>
</feature>
<dbReference type="PROSITE" id="PS00211">
    <property type="entry name" value="ABC_TRANSPORTER_1"/>
    <property type="match status" value="2"/>
</dbReference>
<dbReference type="SUPFAM" id="SSF52540">
    <property type="entry name" value="P-loop containing nucleoside triphosphate hydrolases"/>
    <property type="match status" value="2"/>
</dbReference>
<dbReference type="Pfam" id="PF00664">
    <property type="entry name" value="ABC_membrane"/>
    <property type="match status" value="2"/>
</dbReference>
<feature type="transmembrane region" description="Helical" evidence="10">
    <location>
        <begin position="714"/>
        <end position="739"/>
    </location>
</feature>
<evidence type="ECO:0000256" key="6">
    <source>
        <dbReference type="ARBA" id="ARBA00022741"/>
    </source>
</evidence>
<feature type="domain" description="ABC transmembrane type-1" evidence="12">
    <location>
        <begin position="784"/>
        <end position="983"/>
    </location>
</feature>
<dbReference type="SMART" id="SM00382">
    <property type="entry name" value="AAA"/>
    <property type="match status" value="2"/>
</dbReference>
<feature type="transmembrane region" description="Helical" evidence="10">
    <location>
        <begin position="87"/>
        <end position="112"/>
    </location>
</feature>
<dbReference type="GO" id="GO:0140359">
    <property type="term" value="F:ABC-type transporter activity"/>
    <property type="evidence" value="ECO:0007669"/>
    <property type="project" value="InterPro"/>
</dbReference>
<sequence length="1321" mass="151213">MDEKSRTQNTSPLTSANFFSKLFFNWISPLLKKGYQKPLTENDLYSPIPKEECKFLTDQLEKEWLIEQKKQQPSIISCFIRIYRLRVLFLTIFLIIQETNRILFPIFVRIIIQHFNGQSSFNDAIASAVFIAVGVSLNCFLHHWYFLEMNRIGIKMRLASCGLIYKKALSLNFHGCNNKLSAQVMNMLSNDATKIEFSAIFLPYLFVVPIEFVAMVIILVKMIDISILAGLILVVVFIPIQLLMGKALDRLRRKAAQKCDKRIEFLSEIFNGIKIIKMYCWEKPFAKTAGVLRKNEIKFQKLIYFVSAINSILELVLPSSITFMSVCCFILFANSPITPSLIVLSMSFYLRISSAVGFYFFKAIIMAISGRKNYKTFLMEKNLYRSNILEENKNPIVKVINLNSRWSNNEKTFCLKNLNMEAKQGDLIGIIGPIGSGKSSFLLSLIEELEKVSGEIDIKGSVFYVPQEPWIFTASLRQNILFGKPYEKKKFNEIIKVCCLEEDLKSLSNGEHTLIGEKGINLSGGQRARVSVARALYSDAQIFLFDDPLSAVDFNVAKKLYENCINKYLKSKIRILVTHQVHHLASNVREILYLVDGEIKFRGNFSDLIASGVNMDMIEEQGNEDTKSCRSRNQSKTDNLELFSSCEEDGVNSIFLRSSHFSDLDMSVYSQKLEPDNNNEHDLIQNIGSNDEKRIVGDLSWKIYFKYFRKGGGIAGSFCIFFIYFLSQTLIVGADFWLAGKEYKYMRLKAKSVYSNNSDLDLGNSQLFPERNQYFLIYCFLSGLAIIFAGRSAINLYKKMFEKILRTPIRFFDINPLGRIMNRFSNDTGLLDDIIPSTISFYDCNWLNISNFVFKLLDFVADYSFSQGTVRSPIFVHTGNTLSGISVIRAAKMEEKLHEEFFNHVDFHTRASSASIYINRWLGIRLDGVTLLFTYITLIGCLLINEYHLFEFDSGEIGLMLVYLLQSTSLFQWAIRQSCEVENLMTSVERVLEYSELETEPLEKGDRKAPDGWPSSGEICFNNVSFRYDKNLSYVLNNINIKINAGEKIGIVGRTGAGKSSIIQTLFRMAEPDGLLYIDDINIKELSLHDLRSKLSIIPQEPTLFIGTIRTNLDPLNQYSDDVLWDALEQVKIQQTNFVLKYVQLKEAIREMKNGLESDVHKAGSNLSVGQKQLICLARAIIKKSKILIIDEATANVDFKTDALVQEAIRQCFKECTVITIAHRLHTIIDNDRILCLSQGRVVNFDSPNELICNKNSLFCDLVFSLDKTEQTKLIELAKKKKKTLMYNFTYIFTIYIPPTVFLIFKTSKIQTYYGLWEEAK</sequence>
<dbReference type="FunFam" id="3.40.50.300:FF:000973">
    <property type="entry name" value="Multidrug resistance-associated protein 4"/>
    <property type="match status" value="1"/>
</dbReference>
<dbReference type="Gene3D" id="1.20.1560.10">
    <property type="entry name" value="ABC transporter type 1, transmembrane domain"/>
    <property type="match status" value="3"/>
</dbReference>
<dbReference type="Pfam" id="PF00005">
    <property type="entry name" value="ABC_tran"/>
    <property type="match status" value="2"/>
</dbReference>
<feature type="domain" description="ABC transporter" evidence="11">
    <location>
        <begin position="1019"/>
        <end position="1264"/>
    </location>
</feature>
<feature type="transmembrane region" description="Helical" evidence="10">
    <location>
        <begin position="775"/>
        <end position="797"/>
    </location>
</feature>
<feature type="transmembrane region" description="Helical" evidence="10">
    <location>
        <begin position="1285"/>
        <end position="1305"/>
    </location>
</feature>
<evidence type="ECO:0000256" key="2">
    <source>
        <dbReference type="ARBA" id="ARBA00009726"/>
    </source>
</evidence>
<feature type="transmembrane region" description="Helical" evidence="10">
    <location>
        <begin position="302"/>
        <end position="333"/>
    </location>
</feature>
<dbReference type="InterPro" id="IPR036640">
    <property type="entry name" value="ABC1_TM_sf"/>
</dbReference>
<feature type="transmembrane region" description="Helical" evidence="10">
    <location>
        <begin position="197"/>
        <end position="219"/>
    </location>
</feature>
<dbReference type="InterPro" id="IPR027417">
    <property type="entry name" value="P-loop_NTPase"/>
</dbReference>
<dbReference type="EMBL" id="KX134742">
    <property type="protein sequence ID" value="APD26521.1"/>
    <property type="molecule type" value="Genomic_DNA"/>
</dbReference>
<reference evidence="13" key="1">
    <citation type="submission" date="2016-04" db="EMBL/GenBank/DDBJ databases">
        <title>ATP-Binding Cassette transporters in monogonont rotifer Brachionus koreanus.</title>
        <authorList>
            <person name="Jeong C.-B."/>
            <person name="Kang H.-M."/>
            <person name="Lee J.-S."/>
        </authorList>
    </citation>
    <scope>NUCLEOTIDE SEQUENCE</scope>
</reference>
<dbReference type="CDD" id="cd18579">
    <property type="entry name" value="ABC_6TM_ABCC_D1"/>
    <property type="match status" value="1"/>
</dbReference>
<dbReference type="InterPro" id="IPR003593">
    <property type="entry name" value="AAA+_ATPase"/>
</dbReference>
<keyword evidence="4 10" id="KW-0812">Transmembrane</keyword>
<dbReference type="InterPro" id="IPR050173">
    <property type="entry name" value="ABC_transporter_C-like"/>
</dbReference>
<comment type="similarity">
    <text evidence="2">Belongs to the ABC transporter superfamily. ABCC family. Conjugate transporter (TC 3.A.1.208) subfamily.</text>
</comment>
<keyword evidence="8 10" id="KW-1133">Transmembrane helix</keyword>
<keyword evidence="5" id="KW-0677">Repeat</keyword>
<evidence type="ECO:0000256" key="5">
    <source>
        <dbReference type="ARBA" id="ARBA00022737"/>
    </source>
</evidence>
<dbReference type="CDD" id="cd03244">
    <property type="entry name" value="ABCC_MRP_domain2"/>
    <property type="match status" value="1"/>
</dbReference>
<evidence type="ECO:0000256" key="4">
    <source>
        <dbReference type="ARBA" id="ARBA00022692"/>
    </source>
</evidence>
<organism evidence="13">
    <name type="scientific">Brachionus koreanus</name>
    <dbReference type="NCBI Taxonomy" id="1199090"/>
    <lineage>
        <taxon>Eukaryota</taxon>
        <taxon>Metazoa</taxon>
        <taxon>Spiralia</taxon>
        <taxon>Gnathifera</taxon>
        <taxon>Rotifera</taxon>
        <taxon>Eurotatoria</taxon>
        <taxon>Monogononta</taxon>
        <taxon>Pseudotrocha</taxon>
        <taxon>Ploima</taxon>
        <taxon>Brachionidae</taxon>
        <taxon>Brachionus</taxon>
    </lineage>
</organism>
<dbReference type="FunFam" id="3.40.50.300:FF:000163">
    <property type="entry name" value="Multidrug resistance-associated protein member 4"/>
    <property type="match status" value="1"/>
</dbReference>
<dbReference type="CDD" id="cd03250">
    <property type="entry name" value="ABCC_MRP_domain1"/>
    <property type="match status" value="1"/>
</dbReference>
<dbReference type="GO" id="GO:0005524">
    <property type="term" value="F:ATP binding"/>
    <property type="evidence" value="ECO:0007669"/>
    <property type="project" value="UniProtKB-KW"/>
</dbReference>
<dbReference type="InterPro" id="IPR017871">
    <property type="entry name" value="ABC_transporter-like_CS"/>
</dbReference>
<dbReference type="InterPro" id="IPR011527">
    <property type="entry name" value="ABC1_TM_dom"/>
</dbReference>
<evidence type="ECO:0000256" key="10">
    <source>
        <dbReference type="SAM" id="Phobius"/>
    </source>
</evidence>
<feature type="transmembrane region" description="Helical" evidence="10">
    <location>
        <begin position="926"/>
        <end position="945"/>
    </location>
</feature>
<dbReference type="PROSITE" id="PS50929">
    <property type="entry name" value="ABC_TM1F"/>
    <property type="match status" value="2"/>
</dbReference>
<evidence type="ECO:0000259" key="12">
    <source>
        <dbReference type="PROSITE" id="PS50929"/>
    </source>
</evidence>
<keyword evidence="9 10" id="KW-0472">Membrane</keyword>
<dbReference type="InterPro" id="IPR044746">
    <property type="entry name" value="ABCC_6TM_D1"/>
</dbReference>
<evidence type="ECO:0000256" key="9">
    <source>
        <dbReference type="ARBA" id="ARBA00023136"/>
    </source>
</evidence>
<evidence type="ECO:0000256" key="3">
    <source>
        <dbReference type="ARBA" id="ARBA00022448"/>
    </source>
</evidence>